<feature type="transmembrane region" description="Helical" evidence="6">
    <location>
        <begin position="389"/>
        <end position="410"/>
    </location>
</feature>
<evidence type="ECO:0000259" key="7">
    <source>
        <dbReference type="Pfam" id="PF03772"/>
    </source>
</evidence>
<keyword evidence="10" id="KW-1185">Reference proteome</keyword>
<dbReference type="InterPro" id="IPR025405">
    <property type="entry name" value="DUF4131"/>
</dbReference>
<comment type="subcellular location">
    <subcellularLocation>
        <location evidence="1">Cell membrane</location>
        <topology evidence="1">Multi-pass membrane protein</topology>
    </subcellularLocation>
</comment>
<evidence type="ECO:0000256" key="3">
    <source>
        <dbReference type="ARBA" id="ARBA00022692"/>
    </source>
</evidence>
<dbReference type="RefSeq" id="WP_110346800.1">
    <property type="nucleotide sequence ID" value="NZ_QJHL01000002.1"/>
</dbReference>
<dbReference type="OrthoDB" id="9761531at2"/>
<protein>
    <submittedName>
        <fullName evidence="9">Competence protein ComEC</fullName>
    </submittedName>
</protein>
<feature type="transmembrane region" description="Helical" evidence="6">
    <location>
        <begin position="56"/>
        <end position="78"/>
    </location>
</feature>
<sequence>MKVLNFPLTKITICFIIGIIFSYYAQSDLSFTYSALIIVMLLFAISYFLSRTQNKYLSFFSITTYLVSFFIGCLTLLFHTESLQKTNYTNCKKAFEKPQFITLCLREKLKGNDYNDRYIALISQIENQKYSGRTIINIQKDSLPNSLLIGNIIRLKTTLQNNPLPKNPNQFDYSKYLNDKQIYAQIYTTKSEISVCKTIKKDIWYYTAKLHSRIINNLTRNHFNPVEMNVALALILGQRQEISQDIIQDYQFSGATHILSVSGLHVGFIMLFIAFVLKPIGNTPKGSFIKLIAILTSLIIFAIISGLSPCVLRSVVMFSFLAIGNHLRRNGNTYHTLLVSILLILLFEPYFLFDIGFQLSYLALFFILWLQPILKSLWDPKNKIIINIWNVLTVSFAAQIGTLPLCLYYFHQFPGLFFVTNIVIIPILSLIMIVGIIVMILAVFNIAPVFLIQILEKSIYTLNTVIHFVASFDSFVIKNISFNNYYLFAFYLSITVTIIWIKKPNFLKLTGVLLSIIILQLSFLFTKKNTQRQQEIIVYNMKKKTIISEKNEEGVTFFCSDSFLKEASKNNILNSYLVANFSRLKKETKIKNTLYFNGQKISIIDSSCLYQKKIQPDILILIQSPKINLDRILKSLHPKIIIADASNSYTIQKYWKATCLKQNIPFHPTNEKGYYKLFY</sequence>
<keyword evidence="5 6" id="KW-0472">Membrane</keyword>
<dbReference type="EMBL" id="QJHL01000002">
    <property type="protein sequence ID" value="PXY45296.1"/>
    <property type="molecule type" value="Genomic_DNA"/>
</dbReference>
<feature type="transmembrane region" description="Helical" evidence="6">
    <location>
        <begin position="288"/>
        <end position="305"/>
    </location>
</feature>
<feature type="domain" description="ComEC/Rec2-related protein" evidence="7">
    <location>
        <begin position="234"/>
        <end position="503"/>
    </location>
</feature>
<dbReference type="NCBIfam" id="TIGR00360">
    <property type="entry name" value="ComEC_N-term"/>
    <property type="match status" value="1"/>
</dbReference>
<feature type="transmembrane region" description="Helical" evidence="6">
    <location>
        <begin position="7"/>
        <end position="25"/>
    </location>
</feature>
<dbReference type="GO" id="GO:0005886">
    <property type="term" value="C:plasma membrane"/>
    <property type="evidence" value="ECO:0007669"/>
    <property type="project" value="UniProtKB-SubCell"/>
</dbReference>
<comment type="caution">
    <text evidence="9">The sequence shown here is derived from an EMBL/GenBank/DDBJ whole genome shotgun (WGS) entry which is preliminary data.</text>
</comment>
<dbReference type="Proteomes" id="UP000247681">
    <property type="component" value="Unassembled WGS sequence"/>
</dbReference>
<feature type="transmembrane region" description="Helical" evidence="6">
    <location>
        <begin position="506"/>
        <end position="525"/>
    </location>
</feature>
<evidence type="ECO:0000256" key="6">
    <source>
        <dbReference type="SAM" id="Phobius"/>
    </source>
</evidence>
<evidence type="ECO:0000256" key="1">
    <source>
        <dbReference type="ARBA" id="ARBA00004651"/>
    </source>
</evidence>
<dbReference type="AlphaFoldDB" id="A0A2V4C1V0"/>
<evidence type="ECO:0000313" key="10">
    <source>
        <dbReference type="Proteomes" id="UP000247681"/>
    </source>
</evidence>
<feature type="transmembrane region" description="Helical" evidence="6">
    <location>
        <begin position="334"/>
        <end position="353"/>
    </location>
</feature>
<organism evidence="9 10">
    <name type="scientific">Flavobacterium hydrophilum</name>
    <dbReference type="NCBI Taxonomy" id="2211445"/>
    <lineage>
        <taxon>Bacteria</taxon>
        <taxon>Pseudomonadati</taxon>
        <taxon>Bacteroidota</taxon>
        <taxon>Flavobacteriia</taxon>
        <taxon>Flavobacteriales</taxon>
        <taxon>Flavobacteriaceae</taxon>
        <taxon>Flavobacterium</taxon>
    </lineage>
</organism>
<evidence type="ECO:0000256" key="5">
    <source>
        <dbReference type="ARBA" id="ARBA00023136"/>
    </source>
</evidence>
<keyword evidence="3 6" id="KW-0812">Transmembrane</keyword>
<evidence type="ECO:0000259" key="8">
    <source>
        <dbReference type="Pfam" id="PF13567"/>
    </source>
</evidence>
<feature type="transmembrane region" description="Helical" evidence="6">
    <location>
        <begin position="31"/>
        <end position="49"/>
    </location>
</feature>
<feature type="transmembrane region" description="Helical" evidence="6">
    <location>
        <begin position="459"/>
        <end position="477"/>
    </location>
</feature>
<reference evidence="9 10" key="1">
    <citation type="submission" date="2018-05" db="EMBL/GenBank/DDBJ databases">
        <title>Flavobacterium sp. strain IMCC34758, incomplete genome.</title>
        <authorList>
            <person name="Joung Y."/>
        </authorList>
    </citation>
    <scope>NUCLEOTIDE SEQUENCE [LARGE SCALE GENOMIC DNA]</scope>
    <source>
        <strain evidence="9 10">IMCC34758</strain>
    </source>
</reference>
<dbReference type="PANTHER" id="PTHR30619:SF1">
    <property type="entry name" value="RECOMBINATION PROTEIN 2"/>
    <property type="match status" value="1"/>
</dbReference>
<accession>A0A2V4C1V0</accession>
<proteinExistence type="predicted"/>
<dbReference type="Pfam" id="PF03772">
    <property type="entry name" value="Competence"/>
    <property type="match status" value="1"/>
</dbReference>
<name>A0A2V4C1V0_9FLAO</name>
<evidence type="ECO:0000313" key="9">
    <source>
        <dbReference type="EMBL" id="PXY45296.1"/>
    </source>
</evidence>
<feature type="transmembrane region" description="Helical" evidence="6">
    <location>
        <begin position="359"/>
        <end position="377"/>
    </location>
</feature>
<evidence type="ECO:0000256" key="4">
    <source>
        <dbReference type="ARBA" id="ARBA00022989"/>
    </source>
</evidence>
<feature type="transmembrane region" description="Helical" evidence="6">
    <location>
        <begin position="258"/>
        <end position="276"/>
    </location>
</feature>
<evidence type="ECO:0000256" key="2">
    <source>
        <dbReference type="ARBA" id="ARBA00022475"/>
    </source>
</evidence>
<dbReference type="Pfam" id="PF13567">
    <property type="entry name" value="DUF4131"/>
    <property type="match status" value="1"/>
</dbReference>
<feature type="transmembrane region" description="Helical" evidence="6">
    <location>
        <begin position="483"/>
        <end position="501"/>
    </location>
</feature>
<feature type="transmembrane region" description="Helical" evidence="6">
    <location>
        <begin position="422"/>
        <end position="447"/>
    </location>
</feature>
<feature type="domain" description="DUF4131" evidence="8">
    <location>
        <begin position="32"/>
        <end position="192"/>
    </location>
</feature>
<gene>
    <name evidence="9" type="ORF">DMB68_11475</name>
</gene>
<dbReference type="PANTHER" id="PTHR30619">
    <property type="entry name" value="DNA INTERNALIZATION/COMPETENCE PROTEIN COMEC/REC2"/>
    <property type="match status" value="1"/>
</dbReference>
<dbReference type="InterPro" id="IPR004477">
    <property type="entry name" value="ComEC_N"/>
</dbReference>
<dbReference type="InterPro" id="IPR052159">
    <property type="entry name" value="Competence_DNA_uptake"/>
</dbReference>
<keyword evidence="4 6" id="KW-1133">Transmembrane helix</keyword>
<keyword evidence="2" id="KW-1003">Cell membrane</keyword>